<accession>A0A3B5MGP8</accession>
<comment type="subcellular location">
    <subcellularLocation>
        <location evidence="1 11">Nucleus</location>
    </subcellularLocation>
</comment>
<dbReference type="InterPro" id="IPR015633">
    <property type="entry name" value="E2F"/>
</dbReference>
<dbReference type="Proteomes" id="UP000261380">
    <property type="component" value="Unplaced"/>
</dbReference>
<evidence type="ECO:0000256" key="9">
    <source>
        <dbReference type="ARBA" id="ARBA00023306"/>
    </source>
</evidence>
<evidence type="ECO:0000256" key="3">
    <source>
        <dbReference type="ARBA" id="ARBA00022491"/>
    </source>
</evidence>
<dbReference type="Ensembl" id="ENSXCOT00000020539.1">
    <property type="protein sequence ID" value="ENSXCOP00000020291.1"/>
    <property type="gene ID" value="ENSXCOG00000015216.1"/>
</dbReference>
<dbReference type="PANTHER" id="PTHR12081">
    <property type="entry name" value="TRANSCRIPTION FACTOR E2F"/>
    <property type="match status" value="1"/>
</dbReference>
<feature type="domain" description="E2F/DP family winged-helix DNA-binding" evidence="13">
    <location>
        <begin position="17"/>
        <end position="72"/>
    </location>
</feature>
<evidence type="ECO:0000256" key="12">
    <source>
        <dbReference type="SAM" id="MobiDB-lite"/>
    </source>
</evidence>
<evidence type="ECO:0000256" key="10">
    <source>
        <dbReference type="ARBA" id="ARBA00039675"/>
    </source>
</evidence>
<proteinExistence type="inferred from homology"/>
<dbReference type="SUPFAM" id="SSF46785">
    <property type="entry name" value="Winged helix' DNA-binding domain"/>
    <property type="match status" value="1"/>
</dbReference>
<dbReference type="GO" id="GO:0000978">
    <property type="term" value="F:RNA polymerase II cis-regulatory region sequence-specific DNA binding"/>
    <property type="evidence" value="ECO:0007669"/>
    <property type="project" value="InterPro"/>
</dbReference>
<comment type="similarity">
    <text evidence="2 11">Belongs to the E2F/DP family.</text>
</comment>
<evidence type="ECO:0000256" key="2">
    <source>
        <dbReference type="ARBA" id="ARBA00010940"/>
    </source>
</evidence>
<protein>
    <recommendedName>
        <fullName evidence="10">Transcription factor E2F7</fullName>
    </recommendedName>
</protein>
<evidence type="ECO:0000256" key="11">
    <source>
        <dbReference type="RuleBase" id="RU003796"/>
    </source>
</evidence>
<keyword evidence="8 11" id="KW-0539">Nucleus</keyword>
<keyword evidence="7 11" id="KW-0804">Transcription</keyword>
<evidence type="ECO:0000256" key="8">
    <source>
        <dbReference type="ARBA" id="ARBA00023242"/>
    </source>
</evidence>
<feature type="region of interest" description="Disordered" evidence="12">
    <location>
        <begin position="91"/>
        <end position="134"/>
    </location>
</feature>
<organism evidence="14 15">
    <name type="scientific">Xiphophorus couchianus</name>
    <name type="common">Monterrey platyfish</name>
    <dbReference type="NCBI Taxonomy" id="32473"/>
    <lineage>
        <taxon>Eukaryota</taxon>
        <taxon>Metazoa</taxon>
        <taxon>Chordata</taxon>
        <taxon>Craniata</taxon>
        <taxon>Vertebrata</taxon>
        <taxon>Euteleostomi</taxon>
        <taxon>Actinopterygii</taxon>
        <taxon>Neopterygii</taxon>
        <taxon>Teleostei</taxon>
        <taxon>Neoteleostei</taxon>
        <taxon>Acanthomorphata</taxon>
        <taxon>Ovalentaria</taxon>
        <taxon>Atherinomorphae</taxon>
        <taxon>Cyprinodontiformes</taxon>
        <taxon>Poeciliidae</taxon>
        <taxon>Poeciliinae</taxon>
        <taxon>Xiphophorus</taxon>
    </lineage>
</organism>
<evidence type="ECO:0000313" key="14">
    <source>
        <dbReference type="Ensembl" id="ENSXCOP00000020291.1"/>
    </source>
</evidence>
<keyword evidence="9" id="KW-0131">Cell cycle</keyword>
<name>A0A3B5MGP8_9TELE</name>
<keyword evidence="5 11" id="KW-0238">DNA-binding</keyword>
<dbReference type="InterPro" id="IPR036388">
    <property type="entry name" value="WH-like_DNA-bd_sf"/>
</dbReference>
<dbReference type="SMART" id="SM01372">
    <property type="entry name" value="E2F_TDP"/>
    <property type="match status" value="1"/>
</dbReference>
<reference evidence="14" key="1">
    <citation type="submission" date="2025-08" db="UniProtKB">
        <authorList>
            <consortium name="Ensembl"/>
        </authorList>
    </citation>
    <scope>IDENTIFICATION</scope>
</reference>
<dbReference type="GO" id="GO:0090575">
    <property type="term" value="C:RNA polymerase II transcription regulator complex"/>
    <property type="evidence" value="ECO:0007669"/>
    <property type="project" value="TreeGrafter"/>
</dbReference>
<evidence type="ECO:0000256" key="1">
    <source>
        <dbReference type="ARBA" id="ARBA00004123"/>
    </source>
</evidence>
<feature type="region of interest" description="Disordered" evidence="12">
    <location>
        <begin position="1"/>
        <end position="20"/>
    </location>
</feature>
<evidence type="ECO:0000256" key="5">
    <source>
        <dbReference type="ARBA" id="ARBA00023125"/>
    </source>
</evidence>
<evidence type="ECO:0000256" key="6">
    <source>
        <dbReference type="ARBA" id="ARBA00023159"/>
    </source>
</evidence>
<evidence type="ECO:0000313" key="15">
    <source>
        <dbReference type="Proteomes" id="UP000261380"/>
    </source>
</evidence>
<dbReference type="Pfam" id="PF02319">
    <property type="entry name" value="WHD_E2F_TDP"/>
    <property type="match status" value="1"/>
</dbReference>
<keyword evidence="15" id="KW-1185">Reference proteome</keyword>
<keyword evidence="6" id="KW-0010">Activator</keyword>
<dbReference type="PANTHER" id="PTHR12081:SF25">
    <property type="entry name" value="TRANSCRIPTION FACTOR E2F7"/>
    <property type="match status" value="1"/>
</dbReference>
<dbReference type="STRING" id="32473.ENSXCOP00000020291"/>
<dbReference type="GO" id="GO:0000981">
    <property type="term" value="F:DNA-binding transcription factor activity, RNA polymerase II-specific"/>
    <property type="evidence" value="ECO:0007669"/>
    <property type="project" value="TreeGrafter"/>
</dbReference>
<feature type="compositionally biased region" description="Basic and acidic residues" evidence="12">
    <location>
        <begin position="91"/>
        <end position="111"/>
    </location>
</feature>
<dbReference type="InterPro" id="IPR003316">
    <property type="entry name" value="E2F_WHTH_DNA-bd_dom"/>
</dbReference>
<sequence>LEMSAPAAPPPKSKPSRKEKSLGLLCQKFLALYPDDPPAHRVERRRIYDIVNVLESLTIVGRMAKNSYTWYGRQRLWSTLEVLQRRAREQGYHRQMDLPAEARRSGLSREEDGGDGDSGNGKKQKKTIREIPMF</sequence>
<evidence type="ECO:0000256" key="4">
    <source>
        <dbReference type="ARBA" id="ARBA00023015"/>
    </source>
</evidence>
<dbReference type="Gene3D" id="1.10.10.10">
    <property type="entry name" value="Winged helix-like DNA-binding domain superfamily/Winged helix DNA-binding domain"/>
    <property type="match status" value="1"/>
</dbReference>
<keyword evidence="3" id="KW-0678">Repressor</keyword>
<dbReference type="GeneTree" id="ENSGT00940000157713"/>
<reference evidence="14" key="2">
    <citation type="submission" date="2025-09" db="UniProtKB">
        <authorList>
            <consortium name="Ensembl"/>
        </authorList>
    </citation>
    <scope>IDENTIFICATION</scope>
</reference>
<dbReference type="AlphaFoldDB" id="A0A3B5MGP8"/>
<evidence type="ECO:0000259" key="13">
    <source>
        <dbReference type="SMART" id="SM01372"/>
    </source>
</evidence>
<evidence type="ECO:0000256" key="7">
    <source>
        <dbReference type="ARBA" id="ARBA00023163"/>
    </source>
</evidence>
<keyword evidence="4 11" id="KW-0805">Transcription regulation</keyword>
<dbReference type="InterPro" id="IPR036390">
    <property type="entry name" value="WH_DNA-bd_sf"/>
</dbReference>